<sequence length="634" mass="71168">MYHPVRKKMTNILTNTLILIAIIHPQFTVTKFIESTETSHTESDDSFDNNIIDFEEDISIKLNKKYGIVPWNDNYYNKDALRYTIVTDAKVKSGDKIPNGDKKSSGKLKSFKNIVESETYTIDKNEFKNNTQIFKGTNKTYIVDKVDNIKNKTDESTTQDYSVIPLELISTTQNVLISIIESTTEPDLTVIPLSTTIKIPKIDISDTVTLPTSTQNVDVSTADSTEAVTKTTEVMIETTEIGEKITQRNENTTQIIDDNNINTEGYEEITENMNETTGLNSELETTTLLEFDTTTIKIQKQNITTRDVSTTENDLETSTEYTDHNDTSIDRLQDSKESDTDVPIYTELDAVEEVEVPEDYYDAKDVVPTTAPKTDALSVIFGLAGTVVESVVESVAERVVPKGIFDLFKRMQRQSEALEAERLRSREENGGLGQFGRGILKSISSGISRPLSQLMAGVRDIGSLDSDRGFVNSLASGVTSVANVANSVVDAFKDRVQAIYPGTVWCGDGRSATARSGDLGLFFFTDTCCRQHDACKIYIRSGETKYGLTNTGLFTRSHCSCDTKFRECLRRTNSLVSAQIGLTYFNVLGPQCFRRAHPIIRCLRKTRITGQKCEEYELDYTKPRMWQWFDNETF</sequence>
<keyword evidence="2" id="KW-1185">Reference proteome</keyword>
<organism evidence="1 2">
    <name type="scientific">Dendrolimus kikuchii</name>
    <dbReference type="NCBI Taxonomy" id="765133"/>
    <lineage>
        <taxon>Eukaryota</taxon>
        <taxon>Metazoa</taxon>
        <taxon>Ecdysozoa</taxon>
        <taxon>Arthropoda</taxon>
        <taxon>Hexapoda</taxon>
        <taxon>Insecta</taxon>
        <taxon>Pterygota</taxon>
        <taxon>Neoptera</taxon>
        <taxon>Endopterygota</taxon>
        <taxon>Lepidoptera</taxon>
        <taxon>Glossata</taxon>
        <taxon>Ditrysia</taxon>
        <taxon>Bombycoidea</taxon>
        <taxon>Lasiocampidae</taxon>
        <taxon>Dendrolimus</taxon>
    </lineage>
</organism>
<gene>
    <name evidence="1" type="ORF">K1T71_012800</name>
</gene>
<accession>A0ACC1CI96</accession>
<dbReference type="Proteomes" id="UP000824533">
    <property type="component" value="Linkage Group LG24"/>
</dbReference>
<reference evidence="1 2" key="1">
    <citation type="journal article" date="2021" name="Front. Genet.">
        <title>Chromosome-Level Genome Assembly Reveals Significant Gene Expansion in the Toll and IMD Signaling Pathways of Dendrolimus kikuchii.</title>
        <authorList>
            <person name="Zhou J."/>
            <person name="Wu P."/>
            <person name="Xiong Z."/>
            <person name="Liu N."/>
            <person name="Zhao N."/>
            <person name="Ji M."/>
            <person name="Qiu Y."/>
            <person name="Yang B."/>
        </authorList>
    </citation>
    <scope>NUCLEOTIDE SEQUENCE [LARGE SCALE GENOMIC DNA]</scope>
    <source>
        <strain evidence="1">Ann1</strain>
    </source>
</reference>
<name>A0ACC1CI96_9NEOP</name>
<evidence type="ECO:0000313" key="2">
    <source>
        <dbReference type="Proteomes" id="UP000824533"/>
    </source>
</evidence>
<proteinExistence type="predicted"/>
<evidence type="ECO:0000313" key="1">
    <source>
        <dbReference type="EMBL" id="KAJ0171250.1"/>
    </source>
</evidence>
<comment type="caution">
    <text evidence="1">The sequence shown here is derived from an EMBL/GenBank/DDBJ whole genome shotgun (WGS) entry which is preliminary data.</text>
</comment>
<protein>
    <submittedName>
        <fullName evidence="1">Uncharacterized protein</fullName>
    </submittedName>
</protein>
<dbReference type="EMBL" id="CM034410">
    <property type="protein sequence ID" value="KAJ0171250.1"/>
    <property type="molecule type" value="Genomic_DNA"/>
</dbReference>